<evidence type="ECO:0008006" key="4">
    <source>
        <dbReference type="Google" id="ProtNLM"/>
    </source>
</evidence>
<dbReference type="EMBL" id="AGCI01000105">
    <property type="protein sequence ID" value="EHM38317.1"/>
    <property type="molecule type" value="Genomic_DNA"/>
</dbReference>
<dbReference type="HOGENOM" id="CLU_171920_0_0_6"/>
<evidence type="ECO:0000313" key="2">
    <source>
        <dbReference type="EMBL" id="EHM38317.1"/>
    </source>
</evidence>
<name>G9YCV9_HAFAL</name>
<reference evidence="2 3" key="1">
    <citation type="submission" date="2011-08" db="EMBL/GenBank/DDBJ databases">
        <authorList>
            <person name="Weinstock G."/>
            <person name="Sodergren E."/>
            <person name="Clifton S."/>
            <person name="Fulton L."/>
            <person name="Fulton B."/>
            <person name="Courtney L."/>
            <person name="Fronick C."/>
            <person name="Harrison M."/>
            <person name="Strong C."/>
            <person name="Farmer C."/>
            <person name="Delahaunty K."/>
            <person name="Markovic C."/>
            <person name="Hall O."/>
            <person name="Minx P."/>
            <person name="Tomlinson C."/>
            <person name="Mitreva M."/>
            <person name="Hou S."/>
            <person name="Chen J."/>
            <person name="Wollam A."/>
            <person name="Pepin K.H."/>
            <person name="Johnson M."/>
            <person name="Bhonagiri V."/>
            <person name="Zhang X."/>
            <person name="Suruliraj S."/>
            <person name="Warren W."/>
            <person name="Chinwalla A."/>
            <person name="Mardis E.R."/>
            <person name="Wilson R.K."/>
        </authorList>
    </citation>
    <scope>NUCLEOTIDE SEQUENCE [LARGE SCALE GENOMIC DNA]</scope>
    <source>
        <strain evidence="2 3">ATCC 51873</strain>
    </source>
</reference>
<gene>
    <name evidence="2" type="ORF">HMPREF0454_04437</name>
</gene>
<evidence type="ECO:0000313" key="3">
    <source>
        <dbReference type="Proteomes" id="UP000005959"/>
    </source>
</evidence>
<dbReference type="PATRIC" id="fig|1002364.3.peg.3990"/>
<protein>
    <recommendedName>
        <fullName evidence="4">MbeD/MobD like protein</fullName>
    </recommendedName>
</protein>
<feature type="coiled-coil region" evidence="1">
    <location>
        <begin position="5"/>
        <end position="64"/>
    </location>
</feature>
<dbReference type="Proteomes" id="UP000005959">
    <property type="component" value="Unassembled WGS sequence"/>
</dbReference>
<sequence length="111" mass="12758">MRNAMSDLEVQLRNSLAALDDLKESFEQQRLVWQQECEGIRMQLEQARQREAALLQKNEQLTRKLVELGSLPENNPLLKQFKMVGAHIEALAQEATAFNNYISSVTITTQR</sequence>
<evidence type="ECO:0000256" key="1">
    <source>
        <dbReference type="SAM" id="Coils"/>
    </source>
</evidence>
<organism evidence="2 3">
    <name type="scientific">Hafnia alvei ATCC 51873</name>
    <dbReference type="NCBI Taxonomy" id="1002364"/>
    <lineage>
        <taxon>Bacteria</taxon>
        <taxon>Pseudomonadati</taxon>
        <taxon>Pseudomonadota</taxon>
        <taxon>Gammaproteobacteria</taxon>
        <taxon>Enterobacterales</taxon>
        <taxon>Hafniaceae</taxon>
        <taxon>Hafnia</taxon>
    </lineage>
</organism>
<keyword evidence="1" id="KW-0175">Coiled coil</keyword>
<proteinExistence type="predicted"/>
<accession>G9YCV9</accession>
<comment type="caution">
    <text evidence="2">The sequence shown here is derived from an EMBL/GenBank/DDBJ whole genome shotgun (WGS) entry which is preliminary data.</text>
</comment>
<dbReference type="AlphaFoldDB" id="G9YCV9"/>